<keyword evidence="2" id="KW-1185">Reference proteome</keyword>
<reference evidence="1 2" key="1">
    <citation type="submission" date="2015-07" db="EMBL/GenBank/DDBJ databases">
        <title>Comparative genomics of the Sigatoka disease complex on banana suggests a link between parallel evolutionary changes in Pseudocercospora fijiensis and Pseudocercospora eumusae and increased virulence on the banana host.</title>
        <authorList>
            <person name="Chang T.-C."/>
            <person name="Salvucci A."/>
            <person name="Crous P.W."/>
            <person name="Stergiopoulos I."/>
        </authorList>
    </citation>
    <scope>NUCLEOTIDE SEQUENCE [LARGE SCALE GENOMIC DNA]</scope>
    <source>
        <strain evidence="1 2">CBS 116634</strain>
    </source>
</reference>
<dbReference type="AlphaFoldDB" id="A0A139IFF9"/>
<evidence type="ECO:0000313" key="1">
    <source>
        <dbReference type="EMBL" id="KXT13306.1"/>
    </source>
</evidence>
<accession>A0A139IFF9</accession>
<evidence type="ECO:0000313" key="2">
    <source>
        <dbReference type="Proteomes" id="UP000073492"/>
    </source>
</evidence>
<protein>
    <submittedName>
        <fullName evidence="1">Uncharacterized protein</fullName>
    </submittedName>
</protein>
<sequence>MALCSPWSSNIPVVRIEDEREVDYDVLKLSGKGLDAFAKLWNGILHDALLLVEAAAPGEAGCGS</sequence>
<dbReference type="Proteomes" id="UP000073492">
    <property type="component" value="Unassembled WGS sequence"/>
</dbReference>
<name>A0A139IFF9_9PEZI</name>
<comment type="caution">
    <text evidence="1">The sequence shown here is derived from an EMBL/GenBank/DDBJ whole genome shotgun (WGS) entry which is preliminary data.</text>
</comment>
<organism evidence="1 2">
    <name type="scientific">Pseudocercospora musae</name>
    <dbReference type="NCBI Taxonomy" id="113226"/>
    <lineage>
        <taxon>Eukaryota</taxon>
        <taxon>Fungi</taxon>
        <taxon>Dikarya</taxon>
        <taxon>Ascomycota</taxon>
        <taxon>Pezizomycotina</taxon>
        <taxon>Dothideomycetes</taxon>
        <taxon>Dothideomycetidae</taxon>
        <taxon>Mycosphaerellales</taxon>
        <taxon>Mycosphaerellaceae</taxon>
        <taxon>Pseudocercospora</taxon>
    </lineage>
</organism>
<gene>
    <name evidence="1" type="ORF">AC579_7244</name>
</gene>
<proteinExistence type="predicted"/>
<dbReference type="EMBL" id="LFZO01000122">
    <property type="protein sequence ID" value="KXT13306.1"/>
    <property type="molecule type" value="Genomic_DNA"/>
</dbReference>